<evidence type="ECO:0000313" key="8">
    <source>
        <dbReference type="EMBL" id="GAB47879.1"/>
    </source>
</evidence>
<reference evidence="8 9" key="1">
    <citation type="submission" date="2012-02" db="EMBL/GenBank/DDBJ databases">
        <title>Whole genome shotgun sequence of Mobilicoccus pelagius NBRC 104925.</title>
        <authorList>
            <person name="Yoshida Y."/>
            <person name="Hosoyama A."/>
            <person name="Tsuchikane K."/>
            <person name="Katsumata H."/>
            <person name="Yamazaki S."/>
            <person name="Fujita N."/>
        </authorList>
    </citation>
    <scope>NUCLEOTIDE SEQUENCE [LARGE SCALE GENOMIC DNA]</scope>
    <source>
        <strain evidence="8 9">NBRC 104925</strain>
    </source>
</reference>
<evidence type="ECO:0000256" key="3">
    <source>
        <dbReference type="ARBA" id="ARBA00022989"/>
    </source>
</evidence>
<keyword evidence="2 6" id="KW-0812">Transmembrane</keyword>
<organism evidence="8 9">
    <name type="scientific">Mobilicoccus pelagius NBRC 104925</name>
    <dbReference type="NCBI Taxonomy" id="1089455"/>
    <lineage>
        <taxon>Bacteria</taxon>
        <taxon>Bacillati</taxon>
        <taxon>Actinomycetota</taxon>
        <taxon>Actinomycetes</taxon>
        <taxon>Micrococcales</taxon>
        <taxon>Dermatophilaceae</taxon>
        <taxon>Mobilicoccus</taxon>
    </lineage>
</organism>
<evidence type="ECO:0000313" key="9">
    <source>
        <dbReference type="Proteomes" id="UP000004367"/>
    </source>
</evidence>
<dbReference type="InterPro" id="IPR009908">
    <property type="entry name" value="Methylamine_util_MauE"/>
</dbReference>
<evidence type="ECO:0000256" key="1">
    <source>
        <dbReference type="ARBA" id="ARBA00004141"/>
    </source>
</evidence>
<feature type="transmembrane region" description="Helical" evidence="6">
    <location>
        <begin position="76"/>
        <end position="97"/>
    </location>
</feature>
<keyword evidence="3 6" id="KW-1133">Transmembrane helix</keyword>
<keyword evidence="4 6" id="KW-0472">Membrane</keyword>
<sequence>MNGAHTPGGAPAGTGTDTRPAGGGAPRRPHGAASWIGLLARLVLGGTLLAAGLLKIGHPRAAARAAQAYQILPFDVAGMVGLALPVVEILLGALLVLGLFTRTAALLGMLLQLVFIAAIASVWARGIAIDCGCFGDGGPVSAGQTQYGWVIARDVGLALCGLWLVLRPRAPFSLDARLSPERTPA</sequence>
<feature type="transmembrane region" description="Helical" evidence="6">
    <location>
        <begin position="104"/>
        <end position="127"/>
    </location>
</feature>
<dbReference type="AlphaFoldDB" id="H5UQ74"/>
<dbReference type="OrthoDB" id="5422529at2"/>
<protein>
    <recommendedName>
        <fullName evidence="7">Methylamine utilisation protein MauE domain-containing protein</fullName>
    </recommendedName>
</protein>
<feature type="compositionally biased region" description="Low complexity" evidence="5">
    <location>
        <begin position="1"/>
        <end position="20"/>
    </location>
</feature>
<name>H5UQ74_9MICO</name>
<evidence type="ECO:0000259" key="7">
    <source>
        <dbReference type="Pfam" id="PF07291"/>
    </source>
</evidence>
<dbReference type="EMBL" id="BAFE01000027">
    <property type="protein sequence ID" value="GAB47879.1"/>
    <property type="molecule type" value="Genomic_DNA"/>
</dbReference>
<gene>
    <name evidence="8" type="ORF">MOPEL_029_01620</name>
</gene>
<feature type="domain" description="Methylamine utilisation protein MauE" evidence="7">
    <location>
        <begin position="34"/>
        <end position="166"/>
    </location>
</feature>
<comment type="subcellular location">
    <subcellularLocation>
        <location evidence="1">Membrane</location>
        <topology evidence="1">Multi-pass membrane protein</topology>
    </subcellularLocation>
</comment>
<accession>H5UQ74</accession>
<dbReference type="GO" id="GO:0016020">
    <property type="term" value="C:membrane"/>
    <property type="evidence" value="ECO:0007669"/>
    <property type="project" value="UniProtKB-SubCell"/>
</dbReference>
<dbReference type="UniPathway" id="UPA00895"/>
<dbReference type="Pfam" id="PF07291">
    <property type="entry name" value="MauE"/>
    <property type="match status" value="1"/>
</dbReference>
<feature type="transmembrane region" description="Helical" evidence="6">
    <location>
        <begin position="147"/>
        <end position="166"/>
    </location>
</feature>
<comment type="caution">
    <text evidence="8">The sequence shown here is derived from an EMBL/GenBank/DDBJ whole genome shotgun (WGS) entry which is preliminary data.</text>
</comment>
<dbReference type="STRING" id="1089455.MOPEL_029_01620"/>
<evidence type="ECO:0000256" key="4">
    <source>
        <dbReference type="ARBA" id="ARBA00023136"/>
    </source>
</evidence>
<feature type="region of interest" description="Disordered" evidence="5">
    <location>
        <begin position="1"/>
        <end position="28"/>
    </location>
</feature>
<evidence type="ECO:0000256" key="6">
    <source>
        <dbReference type="SAM" id="Phobius"/>
    </source>
</evidence>
<dbReference type="Proteomes" id="UP000004367">
    <property type="component" value="Unassembled WGS sequence"/>
</dbReference>
<evidence type="ECO:0000256" key="5">
    <source>
        <dbReference type="SAM" id="MobiDB-lite"/>
    </source>
</evidence>
<dbReference type="eggNOG" id="COG2259">
    <property type="taxonomic scope" value="Bacteria"/>
</dbReference>
<feature type="transmembrane region" description="Helical" evidence="6">
    <location>
        <begin position="35"/>
        <end position="56"/>
    </location>
</feature>
<proteinExistence type="predicted"/>
<keyword evidence="9" id="KW-1185">Reference proteome</keyword>
<evidence type="ECO:0000256" key="2">
    <source>
        <dbReference type="ARBA" id="ARBA00022692"/>
    </source>
</evidence>
<dbReference type="GO" id="GO:0030416">
    <property type="term" value="P:methylamine metabolic process"/>
    <property type="evidence" value="ECO:0007669"/>
    <property type="project" value="InterPro"/>
</dbReference>
<dbReference type="RefSeq" id="WP_009481777.1">
    <property type="nucleotide sequence ID" value="NZ_BAFE01000027.1"/>
</dbReference>